<keyword evidence="2" id="KW-1185">Reference proteome</keyword>
<organism evidence="1 2">
    <name type="scientific">Sphingomonas ginsenosidimutans</name>
    <dbReference type="NCBI Taxonomy" id="862134"/>
    <lineage>
        <taxon>Bacteria</taxon>
        <taxon>Pseudomonadati</taxon>
        <taxon>Pseudomonadota</taxon>
        <taxon>Alphaproteobacteria</taxon>
        <taxon>Sphingomonadales</taxon>
        <taxon>Sphingomonadaceae</taxon>
        <taxon>Sphingomonas</taxon>
    </lineage>
</organism>
<sequence length="73" mass="8297">MNVRQNLLRFASERGESLTSLSLKLGRNSAYLQQFVGRGSPRRLPEDERRMLAITLNVDERQLGARDPWAPSA</sequence>
<protein>
    <recommendedName>
        <fullName evidence="3">XRE family transcriptional regulator</fullName>
    </recommendedName>
</protein>
<comment type="caution">
    <text evidence="1">The sequence shown here is derived from an EMBL/GenBank/DDBJ whole genome shotgun (WGS) entry which is preliminary data.</text>
</comment>
<dbReference type="AlphaFoldDB" id="A0A2A4I136"/>
<evidence type="ECO:0008006" key="3">
    <source>
        <dbReference type="Google" id="ProtNLM"/>
    </source>
</evidence>
<evidence type="ECO:0000313" key="2">
    <source>
        <dbReference type="Proteomes" id="UP000218784"/>
    </source>
</evidence>
<dbReference type="Proteomes" id="UP000218784">
    <property type="component" value="Unassembled WGS sequence"/>
</dbReference>
<evidence type="ECO:0000313" key="1">
    <source>
        <dbReference type="EMBL" id="PCG09638.1"/>
    </source>
</evidence>
<proteinExistence type="predicted"/>
<dbReference type="RefSeq" id="WP_096611244.1">
    <property type="nucleotide sequence ID" value="NZ_NWVD01000002.1"/>
</dbReference>
<accession>A0A2A4I136</accession>
<reference evidence="1 2" key="1">
    <citation type="submission" date="2017-09" db="EMBL/GenBank/DDBJ databases">
        <title>Sphingomonas ginsenosidimutans KACC 14949, whole genome shotgun sequence.</title>
        <authorList>
            <person name="Feng G."/>
            <person name="Zhu H."/>
        </authorList>
    </citation>
    <scope>NUCLEOTIDE SEQUENCE [LARGE SCALE GENOMIC DNA]</scope>
    <source>
        <strain evidence="1 2">KACC 14949</strain>
    </source>
</reference>
<gene>
    <name evidence="1" type="ORF">COA17_07195</name>
</gene>
<name>A0A2A4I136_9SPHN</name>
<dbReference type="EMBL" id="NWVD01000002">
    <property type="protein sequence ID" value="PCG09638.1"/>
    <property type="molecule type" value="Genomic_DNA"/>
</dbReference>